<dbReference type="PRINTS" id="PR00050">
    <property type="entry name" value="COLDSHOCK"/>
</dbReference>
<feature type="region of interest" description="Disordered" evidence="2">
    <location>
        <begin position="86"/>
        <end position="191"/>
    </location>
</feature>
<gene>
    <name evidence="4" type="ORF">ACFSM5_07730</name>
</gene>
<dbReference type="EMBL" id="JBHUIP010000005">
    <property type="protein sequence ID" value="MFD2262775.1"/>
    <property type="molecule type" value="Genomic_DNA"/>
</dbReference>
<feature type="region of interest" description="Disordered" evidence="2">
    <location>
        <begin position="245"/>
        <end position="267"/>
    </location>
</feature>
<dbReference type="InterPro" id="IPR011129">
    <property type="entry name" value="CSD"/>
</dbReference>
<dbReference type="InterPro" id="IPR019844">
    <property type="entry name" value="CSD_CS"/>
</dbReference>
<dbReference type="InterPro" id="IPR002059">
    <property type="entry name" value="CSP_DNA-bd"/>
</dbReference>
<comment type="subcellular location">
    <subcellularLocation>
        <location evidence="1">Cytoplasm</location>
    </subcellularLocation>
</comment>
<accession>A0ABW5DPV0</accession>
<evidence type="ECO:0000256" key="2">
    <source>
        <dbReference type="SAM" id="MobiDB-lite"/>
    </source>
</evidence>
<reference evidence="5" key="1">
    <citation type="journal article" date="2019" name="Int. J. Syst. Evol. Microbiol.">
        <title>The Global Catalogue of Microorganisms (GCM) 10K type strain sequencing project: providing services to taxonomists for standard genome sequencing and annotation.</title>
        <authorList>
            <consortium name="The Broad Institute Genomics Platform"/>
            <consortium name="The Broad Institute Genome Sequencing Center for Infectious Disease"/>
            <person name="Wu L."/>
            <person name="Ma J."/>
        </authorList>
    </citation>
    <scope>NUCLEOTIDE SEQUENCE [LARGE SCALE GENOMIC DNA]</scope>
    <source>
        <strain evidence="5">CGMCC 1.19062</strain>
    </source>
</reference>
<dbReference type="SMART" id="SM00357">
    <property type="entry name" value="CSP"/>
    <property type="match status" value="2"/>
</dbReference>
<feature type="compositionally biased region" description="Basic and acidic residues" evidence="2">
    <location>
        <begin position="99"/>
        <end position="111"/>
    </location>
</feature>
<dbReference type="SUPFAM" id="SSF50249">
    <property type="entry name" value="Nucleic acid-binding proteins"/>
    <property type="match status" value="2"/>
</dbReference>
<evidence type="ECO:0000259" key="3">
    <source>
        <dbReference type="PROSITE" id="PS51857"/>
    </source>
</evidence>
<feature type="compositionally biased region" description="Gly residues" evidence="2">
    <location>
        <begin position="258"/>
        <end position="267"/>
    </location>
</feature>
<dbReference type="InterPro" id="IPR012340">
    <property type="entry name" value="NA-bd_OB-fold"/>
</dbReference>
<protein>
    <submittedName>
        <fullName evidence="4">Cold-shock protein</fullName>
    </submittedName>
</protein>
<feature type="compositionally biased region" description="Basic and acidic residues" evidence="2">
    <location>
        <begin position="245"/>
        <end position="255"/>
    </location>
</feature>
<dbReference type="InterPro" id="IPR050181">
    <property type="entry name" value="Cold_shock_domain"/>
</dbReference>
<dbReference type="PANTHER" id="PTHR11544">
    <property type="entry name" value="COLD SHOCK DOMAIN CONTAINING PROTEINS"/>
    <property type="match status" value="1"/>
</dbReference>
<evidence type="ECO:0000313" key="4">
    <source>
        <dbReference type="EMBL" id="MFD2262775.1"/>
    </source>
</evidence>
<feature type="domain" description="CSD" evidence="3">
    <location>
        <begin position="21"/>
        <end position="95"/>
    </location>
</feature>
<dbReference type="PROSITE" id="PS00352">
    <property type="entry name" value="CSD_1"/>
    <property type="match status" value="1"/>
</dbReference>
<proteinExistence type="predicted"/>
<evidence type="ECO:0000256" key="1">
    <source>
        <dbReference type="RuleBase" id="RU000408"/>
    </source>
</evidence>
<feature type="domain" description="CSD" evidence="3">
    <location>
        <begin position="191"/>
        <end position="256"/>
    </location>
</feature>
<name>A0ABW5DPV0_9PROT</name>
<evidence type="ECO:0000313" key="5">
    <source>
        <dbReference type="Proteomes" id="UP001597295"/>
    </source>
</evidence>
<organism evidence="4 5">
    <name type="scientific">Lacibacterium aquatile</name>
    <dbReference type="NCBI Taxonomy" id="1168082"/>
    <lineage>
        <taxon>Bacteria</taxon>
        <taxon>Pseudomonadati</taxon>
        <taxon>Pseudomonadota</taxon>
        <taxon>Alphaproteobacteria</taxon>
        <taxon>Rhodospirillales</taxon>
        <taxon>Rhodospirillaceae</taxon>
    </lineage>
</organism>
<dbReference type="PROSITE" id="PS51857">
    <property type="entry name" value="CSD_2"/>
    <property type="match status" value="2"/>
</dbReference>
<feature type="compositionally biased region" description="Gly residues" evidence="2">
    <location>
        <begin position="112"/>
        <end position="166"/>
    </location>
</feature>
<feature type="compositionally biased region" description="Basic and acidic residues" evidence="2">
    <location>
        <begin position="173"/>
        <end position="182"/>
    </location>
</feature>
<comment type="caution">
    <text evidence="4">The sequence shown here is derived from an EMBL/GenBank/DDBJ whole genome shotgun (WGS) entry which is preliminary data.</text>
</comment>
<keyword evidence="5" id="KW-1185">Reference proteome</keyword>
<dbReference type="Proteomes" id="UP001597295">
    <property type="component" value="Unassembled WGS sequence"/>
</dbReference>
<dbReference type="RefSeq" id="WP_379875742.1">
    <property type="nucleotide sequence ID" value="NZ_JBHUIP010000005.1"/>
</dbReference>
<dbReference type="CDD" id="cd04458">
    <property type="entry name" value="CSP_CDS"/>
    <property type="match status" value="2"/>
</dbReference>
<sequence length="267" mass="28180">MMRKGAFPSARPSGPALPTERLSGQVSWFSTTKGFGFVKPTDGTEDVFLHVSVVQRAGMDSLREGTTVACEVAPGKKGRQVMRLLEVDESTAVEGSSGGDRERAPRGDFGDRGGYGQDRGGFGDRGGYGQDRGGYDRGGYGQDRGGYGQDRGGYGQDRGGYGQDRGGYGERSYGNDRGDRGGNDYSGPTESGEGIVKWFNATKGFGFITPDSGGKDVFLHASVLRRAGLVEVQPGQRVRFTSIERDKGPEARSLEVDGNGGGGGGGY</sequence>
<dbReference type="Gene3D" id="2.40.50.140">
    <property type="entry name" value="Nucleic acid-binding proteins"/>
    <property type="match status" value="2"/>
</dbReference>
<dbReference type="Pfam" id="PF00313">
    <property type="entry name" value="CSD"/>
    <property type="match status" value="2"/>
</dbReference>